<evidence type="ECO:0000313" key="2">
    <source>
        <dbReference type="Proteomes" id="UP001153954"/>
    </source>
</evidence>
<sequence length="107" mass="11596">MKNNSNLARQPFEFGTRGDEACDASRRIPECDGRTRFLSTPHCLSLLTHPTPTFSQTDQSVPQAEVISDVPDFLLDTGVEGVSDGINNAHSGGTIECLVLSIIEEGY</sequence>
<comment type="caution">
    <text evidence="1">The sequence shown here is derived from an EMBL/GenBank/DDBJ whole genome shotgun (WGS) entry which is preliminary data.</text>
</comment>
<accession>A0AAU9V4I5</accession>
<dbReference type="EMBL" id="CAKOGL010000030">
    <property type="protein sequence ID" value="CAH2106955.1"/>
    <property type="molecule type" value="Genomic_DNA"/>
</dbReference>
<dbReference type="Proteomes" id="UP001153954">
    <property type="component" value="Unassembled WGS sequence"/>
</dbReference>
<proteinExistence type="predicted"/>
<keyword evidence="2" id="KW-1185">Reference proteome</keyword>
<organism evidence="1 2">
    <name type="scientific">Euphydryas editha</name>
    <name type="common">Edith's checkerspot</name>
    <dbReference type="NCBI Taxonomy" id="104508"/>
    <lineage>
        <taxon>Eukaryota</taxon>
        <taxon>Metazoa</taxon>
        <taxon>Ecdysozoa</taxon>
        <taxon>Arthropoda</taxon>
        <taxon>Hexapoda</taxon>
        <taxon>Insecta</taxon>
        <taxon>Pterygota</taxon>
        <taxon>Neoptera</taxon>
        <taxon>Endopterygota</taxon>
        <taxon>Lepidoptera</taxon>
        <taxon>Glossata</taxon>
        <taxon>Ditrysia</taxon>
        <taxon>Papilionoidea</taxon>
        <taxon>Nymphalidae</taxon>
        <taxon>Nymphalinae</taxon>
        <taxon>Euphydryas</taxon>
    </lineage>
</organism>
<dbReference type="AlphaFoldDB" id="A0AAU9V4I5"/>
<name>A0AAU9V4I5_EUPED</name>
<evidence type="ECO:0000313" key="1">
    <source>
        <dbReference type="EMBL" id="CAH2106955.1"/>
    </source>
</evidence>
<gene>
    <name evidence="1" type="ORF">EEDITHA_LOCUS21028</name>
</gene>
<protein>
    <submittedName>
        <fullName evidence="1">Uncharacterized protein</fullName>
    </submittedName>
</protein>
<reference evidence="1" key="1">
    <citation type="submission" date="2022-03" db="EMBL/GenBank/DDBJ databases">
        <authorList>
            <person name="Tunstrom K."/>
        </authorList>
    </citation>
    <scope>NUCLEOTIDE SEQUENCE</scope>
</reference>